<protein>
    <submittedName>
        <fullName evidence="6">Transcriptional regulator HosA</fullName>
    </submittedName>
</protein>
<dbReference type="GO" id="GO:0003677">
    <property type="term" value="F:DNA binding"/>
    <property type="evidence" value="ECO:0007669"/>
    <property type="project" value="UniProtKB-KW"/>
</dbReference>
<evidence type="ECO:0000313" key="6">
    <source>
        <dbReference type="EMBL" id="KPU44439.1"/>
    </source>
</evidence>
<evidence type="ECO:0000313" key="7">
    <source>
        <dbReference type="Proteomes" id="UP000050326"/>
    </source>
</evidence>
<keyword evidence="2" id="KW-0238">DNA-binding</keyword>
<dbReference type="InterPro" id="IPR036390">
    <property type="entry name" value="WH_DNA-bd_sf"/>
</dbReference>
<dbReference type="STRING" id="36849.OXPF_19330"/>
<dbReference type="Proteomes" id="UP000050326">
    <property type="component" value="Unassembled WGS sequence"/>
</dbReference>
<evidence type="ECO:0000256" key="1">
    <source>
        <dbReference type="ARBA" id="ARBA00023015"/>
    </source>
</evidence>
<sequence length="198" mass="22196">MDKNDFTNEAPNLVTEELFSLFLRCSHALSRGHHQNAKIHPSQQRVLSLLASKDKITQRDLLDIMQIRAASLSELLTKMEGKGLISRTRTDGTKRSVDVEITDLGEAVMAEYTCNQQETAKELFSGLTEDEQRQMVQLLSKLIEDWHNRHHGSEGSSGVPEHSGNGHHAHHHGSKHYNEPECHDNHGSSGHCRNGHGQ</sequence>
<dbReference type="RefSeq" id="WP_054874989.1">
    <property type="nucleotide sequence ID" value="NZ_LKET01000030.1"/>
</dbReference>
<evidence type="ECO:0000259" key="5">
    <source>
        <dbReference type="PROSITE" id="PS50995"/>
    </source>
</evidence>
<organism evidence="6 7">
    <name type="scientific">Oxobacter pfennigii</name>
    <dbReference type="NCBI Taxonomy" id="36849"/>
    <lineage>
        <taxon>Bacteria</taxon>
        <taxon>Bacillati</taxon>
        <taxon>Bacillota</taxon>
        <taxon>Clostridia</taxon>
        <taxon>Eubacteriales</taxon>
        <taxon>Clostridiaceae</taxon>
        <taxon>Oxobacter</taxon>
    </lineage>
</organism>
<proteinExistence type="predicted"/>
<keyword evidence="3" id="KW-0804">Transcription</keyword>
<dbReference type="InterPro" id="IPR036388">
    <property type="entry name" value="WH-like_DNA-bd_sf"/>
</dbReference>
<feature type="compositionally biased region" description="Basic residues" evidence="4">
    <location>
        <begin position="165"/>
        <end position="175"/>
    </location>
</feature>
<dbReference type="PANTHER" id="PTHR42756:SF1">
    <property type="entry name" value="TRANSCRIPTIONAL REPRESSOR OF EMRAB OPERON"/>
    <property type="match status" value="1"/>
</dbReference>
<dbReference type="GO" id="GO:0003700">
    <property type="term" value="F:DNA-binding transcription factor activity"/>
    <property type="evidence" value="ECO:0007669"/>
    <property type="project" value="InterPro"/>
</dbReference>
<dbReference type="Pfam" id="PF01047">
    <property type="entry name" value="MarR"/>
    <property type="match status" value="1"/>
</dbReference>
<dbReference type="EMBL" id="LKET01000030">
    <property type="protein sequence ID" value="KPU44439.1"/>
    <property type="molecule type" value="Genomic_DNA"/>
</dbReference>
<dbReference type="PROSITE" id="PS50995">
    <property type="entry name" value="HTH_MARR_2"/>
    <property type="match status" value="1"/>
</dbReference>
<dbReference type="OrthoDB" id="9795441at2"/>
<dbReference type="PRINTS" id="PR00598">
    <property type="entry name" value="HTHMARR"/>
</dbReference>
<evidence type="ECO:0000256" key="4">
    <source>
        <dbReference type="SAM" id="MobiDB-lite"/>
    </source>
</evidence>
<dbReference type="SMART" id="SM00347">
    <property type="entry name" value="HTH_MARR"/>
    <property type="match status" value="1"/>
</dbReference>
<feature type="domain" description="HTH marR-type" evidence="5">
    <location>
        <begin position="15"/>
        <end position="144"/>
    </location>
</feature>
<comment type="caution">
    <text evidence="6">The sequence shown here is derived from an EMBL/GenBank/DDBJ whole genome shotgun (WGS) entry which is preliminary data.</text>
</comment>
<name>A0A0P9AGA4_9CLOT</name>
<feature type="region of interest" description="Disordered" evidence="4">
    <location>
        <begin position="148"/>
        <end position="198"/>
    </location>
</feature>
<gene>
    <name evidence="6" type="primary">hosA_1</name>
    <name evidence="6" type="ORF">OXPF_19330</name>
</gene>
<dbReference type="InterPro" id="IPR000835">
    <property type="entry name" value="HTH_MarR-typ"/>
</dbReference>
<dbReference type="AlphaFoldDB" id="A0A0P9AGA4"/>
<keyword evidence="7" id="KW-1185">Reference proteome</keyword>
<dbReference type="Gene3D" id="1.10.10.10">
    <property type="entry name" value="Winged helix-like DNA-binding domain superfamily/Winged helix DNA-binding domain"/>
    <property type="match status" value="1"/>
</dbReference>
<keyword evidence="1" id="KW-0805">Transcription regulation</keyword>
<feature type="compositionally biased region" description="Basic and acidic residues" evidence="4">
    <location>
        <begin position="176"/>
        <end position="186"/>
    </location>
</feature>
<dbReference type="SUPFAM" id="SSF46785">
    <property type="entry name" value="Winged helix' DNA-binding domain"/>
    <property type="match status" value="1"/>
</dbReference>
<dbReference type="PANTHER" id="PTHR42756">
    <property type="entry name" value="TRANSCRIPTIONAL REGULATOR, MARR"/>
    <property type="match status" value="1"/>
</dbReference>
<evidence type="ECO:0000256" key="3">
    <source>
        <dbReference type="ARBA" id="ARBA00023163"/>
    </source>
</evidence>
<evidence type="ECO:0000256" key="2">
    <source>
        <dbReference type="ARBA" id="ARBA00023125"/>
    </source>
</evidence>
<reference evidence="6 7" key="1">
    <citation type="submission" date="2015-09" db="EMBL/GenBank/DDBJ databases">
        <title>Genome sequence of Oxobacter pfennigii DSM 3222.</title>
        <authorList>
            <person name="Poehlein A."/>
            <person name="Bengelsdorf F.R."/>
            <person name="Schiel-Bengelsdorf B."/>
            <person name="Duerre P."/>
            <person name="Daniel R."/>
        </authorList>
    </citation>
    <scope>NUCLEOTIDE SEQUENCE [LARGE SCALE GENOMIC DNA]</scope>
    <source>
        <strain evidence="6 7">DSM 3222</strain>
    </source>
</reference>
<accession>A0A0P9AGA4</accession>